<keyword evidence="12" id="KW-1185">Reference proteome</keyword>
<evidence type="ECO:0000256" key="1">
    <source>
        <dbReference type="ARBA" id="ARBA00002056"/>
    </source>
</evidence>
<evidence type="ECO:0000256" key="5">
    <source>
        <dbReference type="ARBA" id="ARBA00022556"/>
    </source>
</evidence>
<dbReference type="EC" id="2.4.1.182" evidence="2 10"/>
<evidence type="ECO:0000256" key="3">
    <source>
        <dbReference type="ARBA" id="ARBA00020902"/>
    </source>
</evidence>
<evidence type="ECO:0000256" key="7">
    <source>
        <dbReference type="ARBA" id="ARBA00022679"/>
    </source>
</evidence>
<proteinExistence type="predicted"/>
<dbReference type="GO" id="GO:0008915">
    <property type="term" value="F:lipid-A-disaccharide synthase activity"/>
    <property type="evidence" value="ECO:0007669"/>
    <property type="project" value="UniProtKB-UniRule"/>
</dbReference>
<comment type="function">
    <text evidence="1">Condensation of UDP-2,3-diacylglucosamine and 2,3-diacylglucosamine-1-phosphate to form lipid A disaccharide, a precursor of lipid A, a phosphorylated glycolipid that anchors the lipopolysaccharide to the outer membrane of the cell.</text>
</comment>
<dbReference type="Pfam" id="PF02684">
    <property type="entry name" value="LpxB"/>
    <property type="match status" value="1"/>
</dbReference>
<accession>A0A518DS49</accession>
<dbReference type="GO" id="GO:0009245">
    <property type="term" value="P:lipid A biosynthetic process"/>
    <property type="evidence" value="ECO:0007669"/>
    <property type="project" value="UniProtKB-UniRule"/>
</dbReference>
<dbReference type="Proteomes" id="UP000317648">
    <property type="component" value="Chromosome"/>
</dbReference>
<protein>
    <recommendedName>
        <fullName evidence="3 10">Lipid-A-disaccharide synthase</fullName>
        <ecNumber evidence="2 10">2.4.1.182</ecNumber>
    </recommendedName>
</protein>
<dbReference type="KEGG" id="lcre:Pla8534_24680"/>
<evidence type="ECO:0000256" key="9">
    <source>
        <dbReference type="ARBA" id="ARBA00048975"/>
    </source>
</evidence>
<dbReference type="OrthoDB" id="9801642at2"/>
<evidence type="ECO:0000256" key="10">
    <source>
        <dbReference type="NCBIfam" id="TIGR00215"/>
    </source>
</evidence>
<dbReference type="InterPro" id="IPR003835">
    <property type="entry name" value="Glyco_trans_19"/>
</dbReference>
<evidence type="ECO:0000256" key="8">
    <source>
        <dbReference type="ARBA" id="ARBA00023098"/>
    </source>
</evidence>
<dbReference type="Gene3D" id="3.40.50.2000">
    <property type="entry name" value="Glycogen Phosphorylase B"/>
    <property type="match status" value="1"/>
</dbReference>
<evidence type="ECO:0000256" key="4">
    <source>
        <dbReference type="ARBA" id="ARBA00022516"/>
    </source>
</evidence>
<keyword evidence="8" id="KW-0443">Lipid metabolism</keyword>
<dbReference type="PANTHER" id="PTHR30372">
    <property type="entry name" value="LIPID-A-DISACCHARIDE SYNTHASE"/>
    <property type="match status" value="1"/>
</dbReference>
<dbReference type="RefSeq" id="WP_145053263.1">
    <property type="nucleotide sequence ID" value="NZ_CP036433.1"/>
</dbReference>
<comment type="catalytic activity">
    <reaction evidence="9">
        <text>a lipid X + a UDP-2-N,3-O-bis[(3R)-3-hydroxyacyl]-alpha-D-glucosamine = a lipid A disaccharide + UDP + H(+)</text>
        <dbReference type="Rhea" id="RHEA:67828"/>
        <dbReference type="ChEBI" id="CHEBI:15378"/>
        <dbReference type="ChEBI" id="CHEBI:58223"/>
        <dbReference type="ChEBI" id="CHEBI:137748"/>
        <dbReference type="ChEBI" id="CHEBI:176338"/>
        <dbReference type="ChEBI" id="CHEBI:176343"/>
        <dbReference type="EC" id="2.4.1.182"/>
    </reaction>
</comment>
<keyword evidence="7 11" id="KW-0808">Transferase</keyword>
<dbReference type="AlphaFoldDB" id="A0A518DS49"/>
<keyword evidence="6 11" id="KW-0328">Glycosyltransferase</keyword>
<evidence type="ECO:0000256" key="2">
    <source>
        <dbReference type="ARBA" id="ARBA00012687"/>
    </source>
</evidence>
<evidence type="ECO:0000313" key="11">
    <source>
        <dbReference type="EMBL" id="QDU94662.1"/>
    </source>
</evidence>
<evidence type="ECO:0000313" key="12">
    <source>
        <dbReference type="Proteomes" id="UP000317648"/>
    </source>
</evidence>
<name>A0A518DS49_9BACT</name>
<dbReference type="EMBL" id="CP036433">
    <property type="protein sequence ID" value="QDU94662.1"/>
    <property type="molecule type" value="Genomic_DNA"/>
</dbReference>
<evidence type="ECO:0000256" key="6">
    <source>
        <dbReference type="ARBA" id="ARBA00022676"/>
    </source>
</evidence>
<gene>
    <name evidence="11" type="ORF">Pla8534_24680</name>
</gene>
<dbReference type="SUPFAM" id="SSF53756">
    <property type="entry name" value="UDP-Glycosyltransferase/glycogen phosphorylase"/>
    <property type="match status" value="1"/>
</dbReference>
<dbReference type="GO" id="GO:0005543">
    <property type="term" value="F:phospholipid binding"/>
    <property type="evidence" value="ECO:0007669"/>
    <property type="project" value="TreeGrafter"/>
</dbReference>
<keyword evidence="5" id="KW-0441">Lipid A biosynthesis</keyword>
<sequence length="406" mass="46173">MRIFFSAGEPSGDLHGANLIRDLREQSGDEVECVGFGGPKMADAGCRLHFDLTELAVMGLIEPLKHISTFWSLYRSADRYFHNHHVDAVVLIDYPGFNWWIAKAAKAHGVPVFYYGAPQMWAWARWRVKKMRRLVDHVLCKLPFEKDWYSKHGCNATYVGHPYYDDIERTQLDAAFVEKLRSVKDPLVAILPGSRTRELVSNLPTFLKTVDNIRRELPNVRFAVGAFNERLAKLARTEIAERNLNVDVYVGRTSELMAEADCCMACSGSVSLELLHYAKPTVILYKVQSYNMMLQWFFRKVKYITLVNLLAADDPFDPDVSLYDPNSPDAAKAPFPEYLTSEDKSDWIAYHVIQWLTDESQRNACVDKLIDLRERYAQPGASRKAADYILGELTAAAPAQQLRPAA</sequence>
<reference evidence="11 12" key="1">
    <citation type="submission" date="2019-02" db="EMBL/GenBank/DDBJ databases">
        <title>Deep-cultivation of Planctomycetes and their phenomic and genomic characterization uncovers novel biology.</title>
        <authorList>
            <person name="Wiegand S."/>
            <person name="Jogler M."/>
            <person name="Boedeker C."/>
            <person name="Pinto D."/>
            <person name="Vollmers J."/>
            <person name="Rivas-Marin E."/>
            <person name="Kohn T."/>
            <person name="Peeters S.H."/>
            <person name="Heuer A."/>
            <person name="Rast P."/>
            <person name="Oberbeckmann S."/>
            <person name="Bunk B."/>
            <person name="Jeske O."/>
            <person name="Meyerdierks A."/>
            <person name="Storesund J.E."/>
            <person name="Kallscheuer N."/>
            <person name="Luecker S."/>
            <person name="Lage O.M."/>
            <person name="Pohl T."/>
            <person name="Merkel B.J."/>
            <person name="Hornburger P."/>
            <person name="Mueller R.-W."/>
            <person name="Bruemmer F."/>
            <person name="Labrenz M."/>
            <person name="Spormann A.M."/>
            <person name="Op den Camp H."/>
            <person name="Overmann J."/>
            <person name="Amann R."/>
            <person name="Jetten M.S.M."/>
            <person name="Mascher T."/>
            <person name="Medema M.H."/>
            <person name="Devos D.P."/>
            <person name="Kaster A.-K."/>
            <person name="Ovreas L."/>
            <person name="Rohde M."/>
            <person name="Galperin M.Y."/>
            <person name="Jogler C."/>
        </authorList>
    </citation>
    <scope>NUCLEOTIDE SEQUENCE [LARGE SCALE GENOMIC DNA]</scope>
    <source>
        <strain evidence="11 12">Pla85_3_4</strain>
    </source>
</reference>
<dbReference type="GO" id="GO:0016020">
    <property type="term" value="C:membrane"/>
    <property type="evidence" value="ECO:0007669"/>
    <property type="project" value="GOC"/>
</dbReference>
<keyword evidence="4" id="KW-0444">Lipid biosynthesis</keyword>
<dbReference type="NCBIfam" id="TIGR00215">
    <property type="entry name" value="lpxB"/>
    <property type="match status" value="1"/>
</dbReference>
<dbReference type="PANTHER" id="PTHR30372:SF4">
    <property type="entry name" value="LIPID-A-DISACCHARIDE SYNTHASE, MITOCHONDRIAL-RELATED"/>
    <property type="match status" value="1"/>
</dbReference>
<organism evidence="11 12">
    <name type="scientific">Lignipirellula cremea</name>
    <dbReference type="NCBI Taxonomy" id="2528010"/>
    <lineage>
        <taxon>Bacteria</taxon>
        <taxon>Pseudomonadati</taxon>
        <taxon>Planctomycetota</taxon>
        <taxon>Planctomycetia</taxon>
        <taxon>Pirellulales</taxon>
        <taxon>Pirellulaceae</taxon>
        <taxon>Lignipirellula</taxon>
    </lineage>
</organism>